<keyword evidence="5" id="KW-0326">Glycosidase</keyword>
<feature type="chain" id="PRO_5044786324" description="xyloglucan:xyloglucosyl transferase" evidence="8">
    <location>
        <begin position="29"/>
        <end position="577"/>
    </location>
</feature>
<dbReference type="Pfam" id="PF00722">
    <property type="entry name" value="Glyco_hydro_16"/>
    <property type="match status" value="2"/>
</dbReference>
<feature type="compositionally biased region" description="Basic residues" evidence="7">
    <location>
        <begin position="549"/>
        <end position="563"/>
    </location>
</feature>
<dbReference type="SUPFAM" id="SSF49899">
    <property type="entry name" value="Concanavalin A-like lectins/glucanases"/>
    <property type="match status" value="2"/>
</dbReference>
<evidence type="ECO:0000313" key="10">
    <source>
        <dbReference type="EMBL" id="CAK9182643.1"/>
    </source>
</evidence>
<dbReference type="InterPro" id="IPR013320">
    <property type="entry name" value="ConA-like_dom_sf"/>
</dbReference>
<keyword evidence="11" id="KW-1185">Reference proteome</keyword>
<dbReference type="InterPro" id="IPR010713">
    <property type="entry name" value="XET_C"/>
</dbReference>
<evidence type="ECO:0000256" key="2">
    <source>
        <dbReference type="ARBA" id="ARBA00022679"/>
    </source>
</evidence>
<dbReference type="Proteomes" id="UP001642360">
    <property type="component" value="Unassembled WGS sequence"/>
</dbReference>
<evidence type="ECO:0000256" key="5">
    <source>
        <dbReference type="ARBA" id="ARBA00023295"/>
    </source>
</evidence>
<dbReference type="Gene3D" id="2.60.120.200">
    <property type="match status" value="2"/>
</dbReference>
<evidence type="ECO:0000256" key="1">
    <source>
        <dbReference type="ARBA" id="ARBA00012152"/>
    </source>
</evidence>
<dbReference type="CDD" id="cd02176">
    <property type="entry name" value="GH16_XET"/>
    <property type="match status" value="1"/>
</dbReference>
<organism evidence="10 11">
    <name type="scientific">Ilex paraguariensis</name>
    <name type="common">yerba mate</name>
    <dbReference type="NCBI Taxonomy" id="185542"/>
    <lineage>
        <taxon>Eukaryota</taxon>
        <taxon>Viridiplantae</taxon>
        <taxon>Streptophyta</taxon>
        <taxon>Embryophyta</taxon>
        <taxon>Tracheophyta</taxon>
        <taxon>Spermatophyta</taxon>
        <taxon>Magnoliopsida</taxon>
        <taxon>eudicotyledons</taxon>
        <taxon>Gunneridae</taxon>
        <taxon>Pentapetalae</taxon>
        <taxon>asterids</taxon>
        <taxon>campanulids</taxon>
        <taxon>Aquifoliales</taxon>
        <taxon>Aquifoliaceae</taxon>
        <taxon>Ilex</taxon>
    </lineage>
</organism>
<feature type="domain" description="GH16" evidence="9">
    <location>
        <begin position="241"/>
        <end position="461"/>
    </location>
</feature>
<feature type="region of interest" description="Disordered" evidence="7">
    <location>
        <begin position="548"/>
        <end position="577"/>
    </location>
</feature>
<dbReference type="InterPro" id="IPR000757">
    <property type="entry name" value="Beta-glucanase-like"/>
</dbReference>
<keyword evidence="2" id="KW-0808">Transferase</keyword>
<sequence>MEKLHSLSNRITCLSLLFILNLFYPANAEFNSLTRIPFSKGFSPLFGDGNLMRSSDDKSVRLLLSQYTGSGFRSSDLYNHGFFSAKIKLPSEYTAGIVMAFYTTNGDVFEKTHDELDFEFLGNIRGKAWRFQTNVYGNGSTSRGREERYSLWFDPSKEFHRYSILWTTKKIIFYIDEIPIRQIIHNDEMGGDYPSKPMSLYATIWDASDWATSGGKYKVNYKYAPFVAEFTDLVLHGCAVDPLQEIPSPGCSENDDDWPENINYSTLKPRQLVAMKKFRQKYMYYSYCYDTLRYPIPPPECEVDPLERQQFKETGRLKFGKKHHRRHGKRRSQTTNGDVFEKTHDELDFEFLGNIRGKAWRFQTNVYGNGSTSRGREERYSLWFDPSKEFHRYSILWTTKKIIFYIDEIPIRQIIHNDEMGGDYPSKPMSLYATIWDASDWATSGGKYKVNYKYAPFVAEFTDLVLHGCAVDPLQEIPSPGCSENDDDWPENINYSTLKPRQLVAMKKFRQKYMYYSYCYDTLRYPIPPPECEVDPLERQQFKETGRLKFGKKHHRRHGKRRSQVLNLSKDEERDDI</sequence>
<keyword evidence="4" id="KW-1015">Disulfide bond</keyword>
<evidence type="ECO:0000256" key="8">
    <source>
        <dbReference type="SAM" id="SignalP"/>
    </source>
</evidence>
<dbReference type="PROSITE" id="PS51762">
    <property type="entry name" value="GH16_2"/>
    <property type="match status" value="2"/>
</dbReference>
<proteinExistence type="predicted"/>
<dbReference type="EC" id="2.4.1.207" evidence="1"/>
<dbReference type="Pfam" id="PF06955">
    <property type="entry name" value="XET_C"/>
    <property type="match status" value="2"/>
</dbReference>
<protein>
    <recommendedName>
        <fullName evidence="1">xyloglucan:xyloglucosyl transferase</fullName>
        <ecNumber evidence="1">2.4.1.207</ecNumber>
    </recommendedName>
</protein>
<gene>
    <name evidence="10" type="ORF">ILEXP_LOCUS52858</name>
</gene>
<evidence type="ECO:0000256" key="4">
    <source>
        <dbReference type="ARBA" id="ARBA00023157"/>
    </source>
</evidence>
<dbReference type="InterPro" id="IPR016455">
    <property type="entry name" value="XTH"/>
</dbReference>
<evidence type="ECO:0000259" key="9">
    <source>
        <dbReference type="PROSITE" id="PS51762"/>
    </source>
</evidence>
<reference evidence="10 11" key="1">
    <citation type="submission" date="2024-02" db="EMBL/GenBank/DDBJ databases">
        <authorList>
            <person name="Vignale AGUSTIN F."/>
            <person name="Sosa J E."/>
            <person name="Modenutti C."/>
        </authorList>
    </citation>
    <scope>NUCLEOTIDE SEQUENCE [LARGE SCALE GENOMIC DNA]</scope>
</reference>
<evidence type="ECO:0000313" key="11">
    <source>
        <dbReference type="Proteomes" id="UP001642360"/>
    </source>
</evidence>
<comment type="caution">
    <text evidence="10">The sequence shown here is derived from an EMBL/GenBank/DDBJ whole genome shotgun (WGS) entry which is preliminary data.</text>
</comment>
<accession>A0ABC8UNK0</accession>
<comment type="catalytic activity">
    <reaction evidence="6">
        <text>breaks a beta-(1-&gt;4) bond in the backbone of a xyloglucan and transfers the xyloglucanyl segment on to O-4 of the non-reducing terminal glucose residue of an acceptor, which can be a xyloglucan or an oligosaccharide of xyloglucan.</text>
        <dbReference type="EC" id="2.4.1.207"/>
    </reaction>
</comment>
<name>A0ABC8UNK0_9AQUA</name>
<evidence type="ECO:0000256" key="7">
    <source>
        <dbReference type="SAM" id="MobiDB-lite"/>
    </source>
</evidence>
<dbReference type="AlphaFoldDB" id="A0ABC8UNK0"/>
<evidence type="ECO:0000256" key="3">
    <source>
        <dbReference type="ARBA" id="ARBA00022801"/>
    </source>
</evidence>
<evidence type="ECO:0000256" key="6">
    <source>
        <dbReference type="ARBA" id="ARBA00034022"/>
    </source>
</evidence>
<feature type="domain" description="GH16" evidence="9">
    <location>
        <begin position="17"/>
        <end position="230"/>
    </location>
</feature>
<keyword evidence="8" id="KW-0732">Signal</keyword>
<dbReference type="EMBL" id="CAUOFW020008391">
    <property type="protein sequence ID" value="CAK9182643.1"/>
    <property type="molecule type" value="Genomic_DNA"/>
</dbReference>
<dbReference type="GO" id="GO:0016798">
    <property type="term" value="F:hydrolase activity, acting on glycosyl bonds"/>
    <property type="evidence" value="ECO:0007669"/>
    <property type="project" value="UniProtKB-KW"/>
</dbReference>
<dbReference type="GO" id="GO:0016762">
    <property type="term" value="F:xyloglucan:xyloglucosyl transferase activity"/>
    <property type="evidence" value="ECO:0007669"/>
    <property type="project" value="UniProtKB-EC"/>
</dbReference>
<feature type="signal peptide" evidence="8">
    <location>
        <begin position="1"/>
        <end position="28"/>
    </location>
</feature>
<dbReference type="InterPro" id="IPR044791">
    <property type="entry name" value="Beta-glucanase/XTH"/>
</dbReference>
<dbReference type="PANTHER" id="PTHR31062">
    <property type="entry name" value="XYLOGLUCAN ENDOTRANSGLUCOSYLASE/HYDROLASE PROTEIN 8-RELATED"/>
    <property type="match status" value="1"/>
</dbReference>
<keyword evidence="3" id="KW-0378">Hydrolase</keyword>